<dbReference type="EMBL" id="CP009417">
    <property type="protein sequence ID" value="AJD93727.1"/>
    <property type="molecule type" value="Genomic_DNA"/>
</dbReference>
<dbReference type="AlphaFoldDB" id="A0A0B5AYI3"/>
<accession>A0A0B5AYI3</accession>
<sequence length="215" mass="23458">MKKYELTGEKFTESYYDSRGDRKTAVVYRIRALVNIPEHKVHAGDIGGWVEKEENLSHEGNCWLGNGIICGESSVSGDVLIGDINVEETYSGIRGSSKIDATGIMLHVSVENSTLKGNLNLYSCQLEDSTVSGNVSLDESDFLRCKIEGDVEVSGAVNLNDSKLSDCSKVINTSAGLLFLRRVNMSEYSRIFCEGEGGNTLSNISLVGEEIIKMT</sequence>
<keyword evidence="2" id="KW-1185">Reference proteome</keyword>
<dbReference type="BioCyc" id="JESP1508404:G14D9-13733-MONOMER"/>
<organism evidence="1 2">
    <name type="scientific">Jeotgalibacillus malaysiensis</name>
    <dbReference type="NCBI Taxonomy" id="1508404"/>
    <lineage>
        <taxon>Bacteria</taxon>
        <taxon>Bacillati</taxon>
        <taxon>Bacillota</taxon>
        <taxon>Bacilli</taxon>
        <taxon>Bacillales</taxon>
        <taxon>Caryophanaceae</taxon>
        <taxon>Jeotgalibacillus</taxon>
    </lineage>
</organism>
<proteinExistence type="predicted"/>
<evidence type="ECO:0000313" key="2">
    <source>
        <dbReference type="Proteomes" id="UP000031449"/>
    </source>
</evidence>
<geneLocation type="plasmid" evidence="2"/>
<protein>
    <submittedName>
        <fullName evidence="1">Uncharacterized protein</fullName>
    </submittedName>
</protein>
<dbReference type="HOGENOM" id="CLU_063479_2_1_9"/>
<keyword evidence="1" id="KW-0614">Plasmid</keyword>
<reference evidence="1 2" key="1">
    <citation type="submission" date="2014-08" db="EMBL/GenBank/DDBJ databases">
        <title>Complete genome of a marine bacteria Jeotgalibacillus malaysiensis.</title>
        <authorList>
            <person name="Yaakop A.S."/>
            <person name="Chan K.-G."/>
            <person name="Goh K.M."/>
        </authorList>
    </citation>
    <scope>NUCLEOTIDE SEQUENCE [LARGE SCALE GENOMIC DNA]</scope>
    <source>
        <strain evidence="1 2">D5</strain>
        <plasmid evidence="2">Plasmid</plasmid>
    </source>
</reference>
<gene>
    <name evidence="1" type="ORF">JMA_44100</name>
</gene>
<dbReference type="OrthoDB" id="2241963at2"/>
<dbReference type="KEGG" id="jeo:JMA_44100"/>
<dbReference type="Proteomes" id="UP000031449">
    <property type="component" value="Plasmid unnamed"/>
</dbReference>
<evidence type="ECO:0000313" key="1">
    <source>
        <dbReference type="EMBL" id="AJD93727.1"/>
    </source>
</evidence>
<name>A0A0B5AYI3_9BACL</name>